<dbReference type="InterPro" id="IPR001054">
    <property type="entry name" value="A/G_cyclase"/>
</dbReference>
<sequence length="212" mass="24025">MKCLECQNKIDEKFNFCPYCGKILSTGRVLPLEDLRLTFLRADLSGFTGLSEEMTAEDVMTFLNNLFGTCYEIISKYGGILYQVIGDEIVGIFGLSKEKGYSHHLSIMAVEEIIKKVEECSLTHPLTTKCMIKCGLEMASASIYNIKENLRDSIIMTDGFAKSLLLQKNAENNTVLVGEALYEVTRSFFEYEDFGELVENYITVHAYKLKLR</sequence>
<dbReference type="SUPFAM" id="SSF55073">
    <property type="entry name" value="Nucleotide cyclase"/>
    <property type="match status" value="1"/>
</dbReference>
<dbReference type="EMBL" id="DTOZ01000150">
    <property type="protein sequence ID" value="HGE78495.1"/>
    <property type="molecule type" value="Genomic_DNA"/>
</dbReference>
<evidence type="ECO:0000259" key="1">
    <source>
        <dbReference type="PROSITE" id="PS50125"/>
    </source>
</evidence>
<dbReference type="Pfam" id="PF00211">
    <property type="entry name" value="Guanylate_cyc"/>
    <property type="match status" value="1"/>
</dbReference>
<name>A0A7V3RHV7_UNCW3</name>
<protein>
    <recommendedName>
        <fullName evidence="1">Guanylate cyclase domain-containing protein</fullName>
    </recommendedName>
</protein>
<dbReference type="GO" id="GO:0035556">
    <property type="term" value="P:intracellular signal transduction"/>
    <property type="evidence" value="ECO:0007669"/>
    <property type="project" value="InterPro"/>
</dbReference>
<feature type="domain" description="Guanylate cyclase" evidence="1">
    <location>
        <begin position="38"/>
        <end position="103"/>
    </location>
</feature>
<dbReference type="Gene3D" id="3.30.70.1230">
    <property type="entry name" value="Nucleotide cyclase"/>
    <property type="match status" value="1"/>
</dbReference>
<dbReference type="GO" id="GO:0009190">
    <property type="term" value="P:cyclic nucleotide biosynthetic process"/>
    <property type="evidence" value="ECO:0007669"/>
    <property type="project" value="InterPro"/>
</dbReference>
<reference evidence="2" key="1">
    <citation type="journal article" date="2020" name="mSystems">
        <title>Genome- and Community-Level Interaction Insights into Carbon Utilization and Element Cycling Functions of Hydrothermarchaeota in Hydrothermal Sediment.</title>
        <authorList>
            <person name="Zhou Z."/>
            <person name="Liu Y."/>
            <person name="Xu W."/>
            <person name="Pan J."/>
            <person name="Luo Z.H."/>
            <person name="Li M."/>
        </authorList>
    </citation>
    <scope>NUCLEOTIDE SEQUENCE [LARGE SCALE GENOMIC DNA]</scope>
    <source>
        <strain evidence="2">SpSt-961</strain>
    </source>
</reference>
<gene>
    <name evidence="2" type="ORF">ENX68_05800</name>
</gene>
<accession>A0A7V3RHV7</accession>
<evidence type="ECO:0000313" key="2">
    <source>
        <dbReference type="EMBL" id="HGE78495.1"/>
    </source>
</evidence>
<dbReference type="PROSITE" id="PS50125">
    <property type="entry name" value="GUANYLATE_CYCLASE_2"/>
    <property type="match status" value="1"/>
</dbReference>
<organism evidence="2">
    <name type="scientific">candidate division WOR-3 bacterium</name>
    <dbReference type="NCBI Taxonomy" id="2052148"/>
    <lineage>
        <taxon>Bacteria</taxon>
        <taxon>Bacteria division WOR-3</taxon>
    </lineage>
</organism>
<dbReference type="InterPro" id="IPR029787">
    <property type="entry name" value="Nucleotide_cyclase"/>
</dbReference>
<dbReference type="CDD" id="cd07302">
    <property type="entry name" value="CHD"/>
    <property type="match status" value="1"/>
</dbReference>
<dbReference type="AlphaFoldDB" id="A0A7V3RHV7"/>
<comment type="caution">
    <text evidence="2">The sequence shown here is derived from an EMBL/GenBank/DDBJ whole genome shotgun (WGS) entry which is preliminary data.</text>
</comment>
<proteinExistence type="predicted"/>
<dbReference type="GO" id="GO:0004016">
    <property type="term" value="F:adenylate cyclase activity"/>
    <property type="evidence" value="ECO:0007669"/>
    <property type="project" value="UniProtKB-ARBA"/>
</dbReference>